<keyword evidence="2" id="KW-1185">Reference proteome</keyword>
<dbReference type="EMBL" id="FN653029">
    <property type="protein sequence ID" value="CBY08196.1"/>
    <property type="molecule type" value="Genomic_DNA"/>
</dbReference>
<proteinExistence type="predicted"/>
<accession>E4X8Q9</accession>
<evidence type="ECO:0000313" key="2">
    <source>
        <dbReference type="Proteomes" id="UP000001307"/>
    </source>
</evidence>
<dbReference type="InParanoid" id="E4X8Q9"/>
<dbReference type="GO" id="GO:0006644">
    <property type="term" value="P:phospholipid metabolic process"/>
    <property type="evidence" value="ECO:0007669"/>
    <property type="project" value="InterPro"/>
</dbReference>
<dbReference type="AlphaFoldDB" id="E4X8Q9"/>
<dbReference type="GO" id="GO:0004623">
    <property type="term" value="F:phospholipase A2 activity"/>
    <property type="evidence" value="ECO:0007669"/>
    <property type="project" value="InterPro"/>
</dbReference>
<dbReference type="InterPro" id="IPR036444">
    <property type="entry name" value="PLipase_A2_dom_sf"/>
</dbReference>
<gene>
    <name evidence="1" type="ORF">GSOID_T00004209001</name>
</gene>
<sequence length="293" mass="33347">MKLFSFFVFVGENDGAVMSPNPAFMPTGFHTQLKPFVNPNPKPDYSGDIENLTPDYSDDPAFESAFEDEDEDNDIYDYDVADFLSGRIQTRRYSQLMVLMEFYTQEESFDADKYWNYGCNCMIHGDRPLSDMGTGPGVDRLDIKCREYKLCQECARAQHGEMCIGEFIEYRRPRTKTLLNDDGVEETHKVCRNSPNTCERSLCECDLQFAKDHAKVSRVAFDPAHHNMLYNANAQEIHDMCVRGAKDANSDRRCCGGVSNAAKVYNNALSQQFCCDDQVTETSDGYKNCVPKE</sequence>
<dbReference type="Proteomes" id="UP000001307">
    <property type="component" value="Unassembled WGS sequence"/>
</dbReference>
<protein>
    <recommendedName>
        <fullName evidence="3">Phospholipase A2 domain-containing protein</fullName>
    </recommendedName>
</protein>
<evidence type="ECO:0000313" key="1">
    <source>
        <dbReference type="EMBL" id="CBY08196.1"/>
    </source>
</evidence>
<dbReference type="SUPFAM" id="SSF48619">
    <property type="entry name" value="Phospholipase A2, PLA2"/>
    <property type="match status" value="1"/>
</dbReference>
<evidence type="ECO:0008006" key="3">
    <source>
        <dbReference type="Google" id="ProtNLM"/>
    </source>
</evidence>
<dbReference type="Gene3D" id="1.20.90.10">
    <property type="entry name" value="Phospholipase A2 domain"/>
    <property type="match status" value="1"/>
</dbReference>
<dbReference type="GO" id="GO:0050482">
    <property type="term" value="P:arachidonate secretion"/>
    <property type="evidence" value="ECO:0007669"/>
    <property type="project" value="InterPro"/>
</dbReference>
<dbReference type="OrthoDB" id="6065025at2759"/>
<name>E4X8Q9_OIKDI</name>
<reference evidence="1 2" key="1">
    <citation type="journal article" date="2010" name="Science">
        <title>Plasticity of animal genome architecture unmasked by rapid evolution of a pelagic tunicate.</title>
        <authorList>
            <person name="Denoeud F."/>
            <person name="Henriet S."/>
            <person name="Mungpakdee S."/>
            <person name="Aury J.M."/>
            <person name="Da Silva C."/>
            <person name="Brinkmann H."/>
            <person name="Mikhaleva J."/>
            <person name="Olsen L.C."/>
            <person name="Jubin C."/>
            <person name="Canestro C."/>
            <person name="Bouquet J.M."/>
            <person name="Danks G."/>
            <person name="Poulain J."/>
            <person name="Campsteijn C."/>
            <person name="Adamski M."/>
            <person name="Cross I."/>
            <person name="Yadetie F."/>
            <person name="Muffato M."/>
            <person name="Louis A."/>
            <person name="Butcher S."/>
            <person name="Tsagkogeorga G."/>
            <person name="Konrad A."/>
            <person name="Singh S."/>
            <person name="Jensen M.F."/>
            <person name="Cong E.H."/>
            <person name="Eikeseth-Otteraa H."/>
            <person name="Noel B."/>
            <person name="Anthouard V."/>
            <person name="Porcel B.M."/>
            <person name="Kachouri-Lafond R."/>
            <person name="Nishino A."/>
            <person name="Ugolini M."/>
            <person name="Chourrout P."/>
            <person name="Nishida H."/>
            <person name="Aasland R."/>
            <person name="Huzurbazar S."/>
            <person name="Westhof E."/>
            <person name="Delsuc F."/>
            <person name="Lehrach H."/>
            <person name="Reinhardt R."/>
            <person name="Weissenbach J."/>
            <person name="Roy S.W."/>
            <person name="Artiguenave F."/>
            <person name="Postlethwait J.H."/>
            <person name="Manak J.R."/>
            <person name="Thompson E.M."/>
            <person name="Jaillon O."/>
            <person name="Du Pasquier L."/>
            <person name="Boudinot P."/>
            <person name="Liberles D.A."/>
            <person name="Volff J.N."/>
            <person name="Philippe H."/>
            <person name="Lenhard B."/>
            <person name="Roest Crollius H."/>
            <person name="Wincker P."/>
            <person name="Chourrout D."/>
        </authorList>
    </citation>
    <scope>NUCLEOTIDE SEQUENCE [LARGE SCALE GENOMIC DNA]</scope>
</reference>
<organism evidence="1 2">
    <name type="scientific">Oikopleura dioica</name>
    <name type="common">Tunicate</name>
    <dbReference type="NCBI Taxonomy" id="34765"/>
    <lineage>
        <taxon>Eukaryota</taxon>
        <taxon>Metazoa</taxon>
        <taxon>Chordata</taxon>
        <taxon>Tunicata</taxon>
        <taxon>Appendicularia</taxon>
        <taxon>Copelata</taxon>
        <taxon>Oikopleuridae</taxon>
        <taxon>Oikopleura</taxon>
    </lineage>
</organism>